<keyword evidence="2" id="KW-1133">Transmembrane helix</keyword>
<keyword evidence="2" id="KW-0472">Membrane</keyword>
<protein>
    <recommendedName>
        <fullName evidence="5">Cardiolipin synthase N-terminal domain-containing protein</fullName>
    </recommendedName>
</protein>
<evidence type="ECO:0008006" key="5">
    <source>
        <dbReference type="Google" id="ProtNLM"/>
    </source>
</evidence>
<dbReference type="AlphaFoldDB" id="A0A4Y9T576"/>
<organism evidence="3 4">
    <name type="scientific">Massilia horti</name>
    <dbReference type="NCBI Taxonomy" id="2562153"/>
    <lineage>
        <taxon>Bacteria</taxon>
        <taxon>Pseudomonadati</taxon>
        <taxon>Pseudomonadota</taxon>
        <taxon>Betaproteobacteria</taxon>
        <taxon>Burkholderiales</taxon>
        <taxon>Oxalobacteraceae</taxon>
        <taxon>Telluria group</taxon>
        <taxon>Massilia</taxon>
    </lineage>
</organism>
<name>A0A4Y9T576_9BURK</name>
<dbReference type="EMBL" id="SPUM01000066">
    <property type="protein sequence ID" value="TFW32144.1"/>
    <property type="molecule type" value="Genomic_DNA"/>
</dbReference>
<evidence type="ECO:0000256" key="1">
    <source>
        <dbReference type="SAM" id="MobiDB-lite"/>
    </source>
</evidence>
<evidence type="ECO:0000313" key="3">
    <source>
        <dbReference type="EMBL" id="TFW32144.1"/>
    </source>
</evidence>
<proteinExistence type="predicted"/>
<comment type="caution">
    <text evidence="3">The sequence shown here is derived from an EMBL/GenBank/DDBJ whole genome shotgun (WGS) entry which is preliminary data.</text>
</comment>
<feature type="region of interest" description="Disordered" evidence="1">
    <location>
        <begin position="64"/>
        <end position="89"/>
    </location>
</feature>
<evidence type="ECO:0000313" key="4">
    <source>
        <dbReference type="Proteomes" id="UP000297258"/>
    </source>
</evidence>
<gene>
    <name evidence="3" type="ORF">E4O92_10885</name>
</gene>
<keyword evidence="2" id="KW-0812">Transmembrane</keyword>
<sequence length="89" mass="9941">MTTWLSIALLALAAYCAYVVRLVVKNDTAEHGQKALQVGLILLFPLAGAALVHWVLVGQARDRDAPSNRYTDYPDYTEHEIPPKIYNDD</sequence>
<accession>A0A4Y9T576</accession>
<evidence type="ECO:0000256" key="2">
    <source>
        <dbReference type="SAM" id="Phobius"/>
    </source>
</evidence>
<reference evidence="3 4" key="1">
    <citation type="submission" date="2019-03" db="EMBL/GenBank/DDBJ databases">
        <title>Draft genome of Massilia hortus sp. nov., a novel bacterial species of the Oxalobacteraceae family.</title>
        <authorList>
            <person name="Peta V."/>
            <person name="Raths R."/>
            <person name="Bucking H."/>
        </authorList>
    </citation>
    <scope>NUCLEOTIDE SEQUENCE [LARGE SCALE GENOMIC DNA]</scope>
    <source>
        <strain evidence="3 4">ONC3</strain>
    </source>
</reference>
<feature type="compositionally biased region" description="Basic and acidic residues" evidence="1">
    <location>
        <begin position="76"/>
        <end position="89"/>
    </location>
</feature>
<keyword evidence="4" id="KW-1185">Reference proteome</keyword>
<feature type="transmembrane region" description="Helical" evidence="2">
    <location>
        <begin position="35"/>
        <end position="57"/>
    </location>
</feature>
<dbReference type="Proteomes" id="UP000297258">
    <property type="component" value="Unassembled WGS sequence"/>
</dbReference>